<gene>
    <name evidence="1" type="ORF">DLM75_21395</name>
</gene>
<accession>A0A396YVU3</accession>
<dbReference type="EMBL" id="QHCT01000009">
    <property type="protein sequence ID" value="RHX85516.1"/>
    <property type="molecule type" value="Genomic_DNA"/>
</dbReference>
<organism evidence="1 2">
    <name type="scientific">Leptospira stimsonii</name>
    <dbReference type="NCBI Taxonomy" id="2202203"/>
    <lineage>
        <taxon>Bacteria</taxon>
        <taxon>Pseudomonadati</taxon>
        <taxon>Spirochaetota</taxon>
        <taxon>Spirochaetia</taxon>
        <taxon>Leptospirales</taxon>
        <taxon>Leptospiraceae</taxon>
        <taxon>Leptospira</taxon>
    </lineage>
</organism>
<sequence length="71" mass="7874">MEAEECGNPFGEGNLLSVKSGLQRIQKKHLDQKKILSIEIKGNVSNPLSITSSIGELIHKKSLSELRQLFL</sequence>
<reference evidence="2" key="1">
    <citation type="submission" date="2018-05" db="EMBL/GenBank/DDBJ databases">
        <title>Leptospira yasudae sp. nov. and Leptospira stimsonii sp. nov., two pathogenic species of the genus Leptospira isolated from environmental sources.</title>
        <authorList>
            <person name="Casanovas-Massana A."/>
            <person name="Hamond C."/>
            <person name="Santos L.A."/>
            <person name="Hacker K.P."/>
            <person name="Balassiano I."/>
            <person name="Medeiros M.A."/>
            <person name="Reis M.G."/>
            <person name="Ko A.I."/>
            <person name="Wunder E.A."/>
        </authorList>
    </citation>
    <scope>NUCLEOTIDE SEQUENCE [LARGE SCALE GENOMIC DNA]</scope>
    <source>
        <strain evidence="2">Yale</strain>
    </source>
</reference>
<proteinExistence type="predicted"/>
<dbReference type="AlphaFoldDB" id="A0A396YVU3"/>
<comment type="caution">
    <text evidence="1">The sequence shown here is derived from an EMBL/GenBank/DDBJ whole genome shotgun (WGS) entry which is preliminary data.</text>
</comment>
<protein>
    <submittedName>
        <fullName evidence="1">Uncharacterized protein</fullName>
    </submittedName>
</protein>
<dbReference type="Proteomes" id="UP000265798">
    <property type="component" value="Unassembled WGS sequence"/>
</dbReference>
<name>A0A396YVU3_9LEPT</name>
<evidence type="ECO:0000313" key="2">
    <source>
        <dbReference type="Proteomes" id="UP000265798"/>
    </source>
</evidence>
<evidence type="ECO:0000313" key="1">
    <source>
        <dbReference type="EMBL" id="RHX85516.1"/>
    </source>
</evidence>